<keyword evidence="1" id="KW-0812">Transmembrane</keyword>
<evidence type="ECO:0000256" key="1">
    <source>
        <dbReference type="SAM" id="Phobius"/>
    </source>
</evidence>
<keyword evidence="1" id="KW-1133">Transmembrane helix</keyword>
<protein>
    <submittedName>
        <fullName evidence="2">Uncharacterized protein</fullName>
    </submittedName>
</protein>
<evidence type="ECO:0000313" key="3">
    <source>
        <dbReference type="Proteomes" id="UP001320159"/>
    </source>
</evidence>
<keyword evidence="3" id="KW-1185">Reference proteome</keyword>
<feature type="transmembrane region" description="Helical" evidence="1">
    <location>
        <begin position="12"/>
        <end position="32"/>
    </location>
</feature>
<dbReference type="RefSeq" id="WP_230743233.1">
    <property type="nucleotide sequence ID" value="NZ_PGCK01000015.1"/>
</dbReference>
<dbReference type="Proteomes" id="UP001320159">
    <property type="component" value="Unassembled WGS sequence"/>
</dbReference>
<evidence type="ECO:0000313" key="2">
    <source>
        <dbReference type="EMBL" id="MCD1296244.1"/>
    </source>
</evidence>
<dbReference type="AlphaFoldDB" id="A0AAP2RF56"/>
<organism evidence="2 3">
    <name type="scientific">Methanooceanicella nereidis</name>
    <dbReference type="NCBI Taxonomy" id="2052831"/>
    <lineage>
        <taxon>Archaea</taxon>
        <taxon>Methanobacteriati</taxon>
        <taxon>Methanobacteriota</taxon>
        <taxon>Stenosarchaea group</taxon>
        <taxon>Methanomicrobia</taxon>
        <taxon>Methanocellales</taxon>
        <taxon>Methanocellaceae</taxon>
        <taxon>Methanooceanicella</taxon>
    </lineage>
</organism>
<comment type="caution">
    <text evidence="2">The sequence shown here is derived from an EMBL/GenBank/DDBJ whole genome shotgun (WGS) entry which is preliminary data.</text>
</comment>
<proteinExistence type="predicted"/>
<feature type="transmembrane region" description="Helical" evidence="1">
    <location>
        <begin position="79"/>
        <end position="106"/>
    </location>
</feature>
<accession>A0AAP2RF56</accession>
<feature type="transmembrane region" description="Helical" evidence="1">
    <location>
        <begin position="126"/>
        <end position="155"/>
    </location>
</feature>
<sequence>MEVKYIQGIKAGIAGGIVLALSQVLQFVTGLVADWTDLWVLVTAAGCLVFLLWITVSAGTGALSVRMAAPYMMKLTDAVLISAVGGGVAGIVNAAMQVLIAIMTPIFSLNTSDLVGGFATGVTQGGLTLCCAPIGIILCIVLAIIGGVIYGIAVLKLQ</sequence>
<dbReference type="EMBL" id="PGCK01000015">
    <property type="protein sequence ID" value="MCD1296244.1"/>
    <property type="molecule type" value="Genomic_DNA"/>
</dbReference>
<gene>
    <name evidence="2" type="ORF">CUJ83_14675</name>
</gene>
<keyword evidence="1" id="KW-0472">Membrane</keyword>
<feature type="transmembrane region" description="Helical" evidence="1">
    <location>
        <begin position="38"/>
        <end position="58"/>
    </location>
</feature>
<name>A0AAP2RF56_9EURY</name>
<reference evidence="2 3" key="1">
    <citation type="submission" date="2017-11" db="EMBL/GenBank/DDBJ databases">
        <title>Isolation and Characterization of Family Methanocellaceae Species from Potential Methane Hydrate Area Offshore Southwestern Taiwan.</title>
        <authorList>
            <person name="Zhang W.-L."/>
            <person name="Chen W.-C."/>
            <person name="Lai M.-C."/>
            <person name="Chen S.-C."/>
        </authorList>
    </citation>
    <scope>NUCLEOTIDE SEQUENCE [LARGE SCALE GENOMIC DNA]</scope>
    <source>
        <strain evidence="2 3">CWC-04</strain>
    </source>
</reference>